<name>A0A0D3L0C3_EMIH1</name>
<dbReference type="EnsemblProtists" id="EOD41458">
    <property type="protein sequence ID" value="EOD41458"/>
    <property type="gene ID" value="EMIHUDRAFT_193726"/>
</dbReference>
<dbReference type="Proteomes" id="UP000013827">
    <property type="component" value="Unassembled WGS sequence"/>
</dbReference>
<accession>A0A0D3L0C3</accession>
<dbReference type="RefSeq" id="XP_005793887.1">
    <property type="nucleotide sequence ID" value="XM_005793830.1"/>
</dbReference>
<dbReference type="AlphaFoldDB" id="A0A0D3L0C3"/>
<protein>
    <submittedName>
        <fullName evidence="1">Uncharacterized protein</fullName>
    </submittedName>
</protein>
<dbReference type="KEGG" id="ehx:EMIHUDRAFT_229215"/>
<dbReference type="KEGG" id="ehx:EMIHUDRAFT_193726"/>
<organism evidence="1 2">
    <name type="scientific">Emiliania huxleyi (strain CCMP1516)</name>
    <dbReference type="NCBI Taxonomy" id="280463"/>
    <lineage>
        <taxon>Eukaryota</taxon>
        <taxon>Haptista</taxon>
        <taxon>Haptophyta</taxon>
        <taxon>Prymnesiophyceae</taxon>
        <taxon>Isochrysidales</taxon>
        <taxon>Noelaerhabdaceae</taxon>
        <taxon>Emiliania</taxon>
    </lineage>
</organism>
<evidence type="ECO:0000313" key="1">
    <source>
        <dbReference type="EnsemblProtists" id="EOD41458"/>
    </source>
</evidence>
<dbReference type="GeneID" id="17286722"/>
<dbReference type="GeneID" id="17279009"/>
<reference evidence="1" key="2">
    <citation type="submission" date="2024-10" db="UniProtKB">
        <authorList>
            <consortium name="EnsemblProtists"/>
        </authorList>
    </citation>
    <scope>IDENTIFICATION</scope>
</reference>
<dbReference type="PaxDb" id="2903-EOD33739"/>
<reference evidence="2" key="1">
    <citation type="journal article" date="2013" name="Nature">
        <title>Pan genome of the phytoplankton Emiliania underpins its global distribution.</title>
        <authorList>
            <person name="Read B.A."/>
            <person name="Kegel J."/>
            <person name="Klute M.J."/>
            <person name="Kuo A."/>
            <person name="Lefebvre S.C."/>
            <person name="Maumus F."/>
            <person name="Mayer C."/>
            <person name="Miller J."/>
            <person name="Monier A."/>
            <person name="Salamov A."/>
            <person name="Young J."/>
            <person name="Aguilar M."/>
            <person name="Claverie J.M."/>
            <person name="Frickenhaus S."/>
            <person name="Gonzalez K."/>
            <person name="Herman E.K."/>
            <person name="Lin Y.C."/>
            <person name="Napier J."/>
            <person name="Ogata H."/>
            <person name="Sarno A.F."/>
            <person name="Shmutz J."/>
            <person name="Schroeder D."/>
            <person name="de Vargas C."/>
            <person name="Verret F."/>
            <person name="von Dassow P."/>
            <person name="Valentin K."/>
            <person name="Van de Peer Y."/>
            <person name="Wheeler G."/>
            <person name="Dacks J.B."/>
            <person name="Delwiche C.F."/>
            <person name="Dyhrman S.T."/>
            <person name="Glockner G."/>
            <person name="John U."/>
            <person name="Richards T."/>
            <person name="Worden A.Z."/>
            <person name="Zhang X."/>
            <person name="Grigoriev I.V."/>
            <person name="Allen A.E."/>
            <person name="Bidle K."/>
            <person name="Borodovsky M."/>
            <person name="Bowler C."/>
            <person name="Brownlee C."/>
            <person name="Cock J.M."/>
            <person name="Elias M."/>
            <person name="Gladyshev V.N."/>
            <person name="Groth M."/>
            <person name="Guda C."/>
            <person name="Hadaegh A."/>
            <person name="Iglesias-Rodriguez M.D."/>
            <person name="Jenkins J."/>
            <person name="Jones B.M."/>
            <person name="Lawson T."/>
            <person name="Leese F."/>
            <person name="Lindquist E."/>
            <person name="Lobanov A."/>
            <person name="Lomsadze A."/>
            <person name="Malik S.B."/>
            <person name="Marsh M.E."/>
            <person name="Mackinder L."/>
            <person name="Mock T."/>
            <person name="Mueller-Roeber B."/>
            <person name="Pagarete A."/>
            <person name="Parker M."/>
            <person name="Probert I."/>
            <person name="Quesneville H."/>
            <person name="Raines C."/>
            <person name="Rensing S.A."/>
            <person name="Riano-Pachon D.M."/>
            <person name="Richier S."/>
            <person name="Rokitta S."/>
            <person name="Shiraiwa Y."/>
            <person name="Soanes D.M."/>
            <person name="van der Giezen M."/>
            <person name="Wahlund T.M."/>
            <person name="Williams B."/>
            <person name="Wilson W."/>
            <person name="Wolfe G."/>
            <person name="Wurch L.L."/>
        </authorList>
    </citation>
    <scope>NUCLEOTIDE SEQUENCE</scope>
</reference>
<proteinExistence type="predicted"/>
<evidence type="ECO:0000313" key="2">
    <source>
        <dbReference type="Proteomes" id="UP000013827"/>
    </source>
</evidence>
<dbReference type="HOGENOM" id="CLU_1771539_0_0_1"/>
<dbReference type="RefSeq" id="XP_005786168.1">
    <property type="nucleotide sequence ID" value="XM_005786111.1"/>
</dbReference>
<dbReference type="EnsemblProtists" id="EOD33739">
    <property type="protein sequence ID" value="EOD33739"/>
    <property type="gene ID" value="EMIHUDRAFT_229215"/>
</dbReference>
<keyword evidence="2" id="KW-1185">Reference proteome</keyword>
<sequence length="147" mass="15828">MLALFAAATVVFGPAQLLVFARLRGGLAFHSMGEILLSRAGQVAVLALGMAATNKPEWYLRRRTELLTAGSAPLWALQLQSNKVLLALSVNDPFSQAWVAFCLSMALVMHLALPLKHGNLLPEIILRGATVVVQTLADAKQARGNVW</sequence>